<evidence type="ECO:0000259" key="6">
    <source>
        <dbReference type="Pfam" id="PF02911"/>
    </source>
</evidence>
<evidence type="ECO:0000259" key="5">
    <source>
        <dbReference type="Pfam" id="PF00551"/>
    </source>
</evidence>
<dbReference type="PROSITE" id="PS00373">
    <property type="entry name" value="GART"/>
    <property type="match status" value="1"/>
</dbReference>
<feature type="domain" description="Formyl transferase C-terminal" evidence="6">
    <location>
        <begin position="204"/>
        <end position="312"/>
    </location>
</feature>
<dbReference type="SUPFAM" id="SSF53328">
    <property type="entry name" value="Formyltransferase"/>
    <property type="match status" value="1"/>
</dbReference>
<dbReference type="InterPro" id="IPR005793">
    <property type="entry name" value="Formyl_trans_C"/>
</dbReference>
<dbReference type="AlphaFoldDB" id="A0A381NGP9"/>
<dbReference type="CDD" id="cd08704">
    <property type="entry name" value="Met_tRNA_FMT_C"/>
    <property type="match status" value="1"/>
</dbReference>
<dbReference type="PANTHER" id="PTHR11138:SF5">
    <property type="entry name" value="METHIONYL-TRNA FORMYLTRANSFERASE, MITOCHONDRIAL"/>
    <property type="match status" value="1"/>
</dbReference>
<dbReference type="GO" id="GO:0005829">
    <property type="term" value="C:cytosol"/>
    <property type="evidence" value="ECO:0007669"/>
    <property type="project" value="TreeGrafter"/>
</dbReference>
<dbReference type="SUPFAM" id="SSF50486">
    <property type="entry name" value="FMT C-terminal domain-like"/>
    <property type="match status" value="1"/>
</dbReference>
<evidence type="ECO:0000313" key="7">
    <source>
        <dbReference type="EMBL" id="SUZ52683.1"/>
    </source>
</evidence>
<proteinExistence type="inferred from homology"/>
<evidence type="ECO:0000256" key="4">
    <source>
        <dbReference type="ARBA" id="ARBA00022917"/>
    </source>
</evidence>
<dbReference type="InterPro" id="IPR036477">
    <property type="entry name" value="Formyl_transf_N_sf"/>
</dbReference>
<dbReference type="EC" id="2.1.2.9" evidence="2"/>
<dbReference type="HAMAP" id="MF_00182">
    <property type="entry name" value="Formyl_trans"/>
    <property type="match status" value="1"/>
</dbReference>
<dbReference type="Gene3D" id="3.40.50.12230">
    <property type="match status" value="1"/>
</dbReference>
<dbReference type="InterPro" id="IPR002376">
    <property type="entry name" value="Formyl_transf_N"/>
</dbReference>
<keyword evidence="3" id="KW-0808">Transferase</keyword>
<keyword evidence="4" id="KW-0648">Protein biosynthesis</keyword>
<dbReference type="Pfam" id="PF00551">
    <property type="entry name" value="Formyl_trans_N"/>
    <property type="match status" value="1"/>
</dbReference>
<gene>
    <name evidence="7" type="ORF">METZ01_LOCUS5537</name>
</gene>
<name>A0A381NGP9_9ZZZZ</name>
<accession>A0A381NGP9</accession>
<dbReference type="InterPro" id="IPR041711">
    <property type="entry name" value="Met-tRNA-FMT_N"/>
</dbReference>
<dbReference type="NCBIfam" id="TIGR00460">
    <property type="entry name" value="fmt"/>
    <property type="match status" value="1"/>
</dbReference>
<comment type="similarity">
    <text evidence="1">Belongs to the Fmt family.</text>
</comment>
<dbReference type="InterPro" id="IPR044135">
    <property type="entry name" value="Met-tRNA-FMT_C"/>
</dbReference>
<dbReference type="Pfam" id="PF02911">
    <property type="entry name" value="Formyl_trans_C"/>
    <property type="match status" value="1"/>
</dbReference>
<dbReference type="CDD" id="cd08646">
    <property type="entry name" value="FMT_core_Met-tRNA-FMT_N"/>
    <property type="match status" value="1"/>
</dbReference>
<evidence type="ECO:0000256" key="2">
    <source>
        <dbReference type="ARBA" id="ARBA00012261"/>
    </source>
</evidence>
<reference evidence="7" key="1">
    <citation type="submission" date="2018-05" db="EMBL/GenBank/DDBJ databases">
        <authorList>
            <person name="Lanie J.A."/>
            <person name="Ng W.-L."/>
            <person name="Kazmierczak K.M."/>
            <person name="Andrzejewski T.M."/>
            <person name="Davidsen T.M."/>
            <person name="Wayne K.J."/>
            <person name="Tettelin H."/>
            <person name="Glass J.I."/>
            <person name="Rusch D."/>
            <person name="Podicherti R."/>
            <person name="Tsui H.-C.T."/>
            <person name="Winkler M.E."/>
        </authorList>
    </citation>
    <scope>NUCLEOTIDE SEQUENCE</scope>
</reference>
<evidence type="ECO:0000256" key="1">
    <source>
        <dbReference type="ARBA" id="ARBA00010699"/>
    </source>
</evidence>
<dbReference type="GO" id="GO:0004479">
    <property type="term" value="F:methionyl-tRNA formyltransferase activity"/>
    <property type="evidence" value="ECO:0007669"/>
    <property type="project" value="UniProtKB-EC"/>
</dbReference>
<dbReference type="InterPro" id="IPR011034">
    <property type="entry name" value="Formyl_transferase-like_C_sf"/>
</dbReference>
<protein>
    <recommendedName>
        <fullName evidence="2">methionyl-tRNA formyltransferase</fullName>
        <ecNumber evidence="2">2.1.2.9</ecNumber>
    </recommendedName>
</protein>
<dbReference type="PANTHER" id="PTHR11138">
    <property type="entry name" value="METHIONYL-TRNA FORMYLTRANSFERASE"/>
    <property type="match status" value="1"/>
</dbReference>
<organism evidence="7">
    <name type="scientific">marine metagenome</name>
    <dbReference type="NCBI Taxonomy" id="408172"/>
    <lineage>
        <taxon>unclassified sequences</taxon>
        <taxon>metagenomes</taxon>
        <taxon>ecological metagenomes</taxon>
    </lineage>
</organism>
<sequence>MRILFWGTPNFAVPSLKALAKDGLEIVGVVTQPDRPAGRGRRIKRSPVKEEALALGYEVLAPVRPQGEQFIEQIRKLRPDLSVVVAYGHILKREILDLPSLGSVNVHASLLPQLRGAAPVNWGIIRGHGQTGVTVMRMVEAMDAGPIIHQLSEPIFDDDSASELMSRLSELGALALREALGFLVHGNADEREQLEDGVSYAPKVDRKTARIDWTLSASEVALFIRGMDATPGAWSELAGIPIKFFRPRLVPELESSQANVQTSFQIPSPGTVVGVDPEQGLVISTSSGVVLVREVQPAGRQRMSALDWINGRGVELGQRFE</sequence>
<dbReference type="InterPro" id="IPR005794">
    <property type="entry name" value="Fmt"/>
</dbReference>
<dbReference type="EMBL" id="UINC01000288">
    <property type="protein sequence ID" value="SUZ52683.1"/>
    <property type="molecule type" value="Genomic_DNA"/>
</dbReference>
<evidence type="ECO:0000256" key="3">
    <source>
        <dbReference type="ARBA" id="ARBA00022679"/>
    </source>
</evidence>
<feature type="domain" description="Formyl transferase N-terminal" evidence="5">
    <location>
        <begin position="1"/>
        <end position="179"/>
    </location>
</feature>
<dbReference type="InterPro" id="IPR001555">
    <property type="entry name" value="GART_AS"/>
</dbReference>